<dbReference type="AlphaFoldDB" id="A0AAE1XI42"/>
<evidence type="ECO:0000313" key="3">
    <source>
        <dbReference type="Proteomes" id="UP001293254"/>
    </source>
</evidence>
<dbReference type="EMBL" id="JACGWO010000013">
    <property type="protein sequence ID" value="KAK4412380.1"/>
    <property type="molecule type" value="Genomic_DNA"/>
</dbReference>
<gene>
    <name evidence="2" type="ORF">Salat_2884900</name>
</gene>
<accession>A0AAE1XI42</accession>
<keyword evidence="3" id="KW-1185">Reference proteome</keyword>
<protein>
    <submittedName>
        <fullName evidence="2">Uncharacterized protein</fullName>
    </submittedName>
</protein>
<feature type="compositionally biased region" description="Low complexity" evidence="1">
    <location>
        <begin position="103"/>
        <end position="122"/>
    </location>
</feature>
<dbReference type="PROSITE" id="PS51257">
    <property type="entry name" value="PROKAR_LIPOPROTEIN"/>
    <property type="match status" value="1"/>
</dbReference>
<reference evidence="2" key="1">
    <citation type="submission" date="2020-06" db="EMBL/GenBank/DDBJ databases">
        <authorList>
            <person name="Li T."/>
            <person name="Hu X."/>
            <person name="Zhang T."/>
            <person name="Song X."/>
            <person name="Zhang H."/>
            <person name="Dai N."/>
            <person name="Sheng W."/>
            <person name="Hou X."/>
            <person name="Wei L."/>
        </authorList>
    </citation>
    <scope>NUCLEOTIDE SEQUENCE</scope>
    <source>
        <strain evidence="2">3651</strain>
        <tissue evidence="2">Leaf</tissue>
    </source>
</reference>
<proteinExistence type="predicted"/>
<organism evidence="2 3">
    <name type="scientific">Sesamum alatum</name>
    <dbReference type="NCBI Taxonomy" id="300844"/>
    <lineage>
        <taxon>Eukaryota</taxon>
        <taxon>Viridiplantae</taxon>
        <taxon>Streptophyta</taxon>
        <taxon>Embryophyta</taxon>
        <taxon>Tracheophyta</taxon>
        <taxon>Spermatophyta</taxon>
        <taxon>Magnoliopsida</taxon>
        <taxon>eudicotyledons</taxon>
        <taxon>Gunneridae</taxon>
        <taxon>Pentapetalae</taxon>
        <taxon>asterids</taxon>
        <taxon>lamiids</taxon>
        <taxon>Lamiales</taxon>
        <taxon>Pedaliaceae</taxon>
        <taxon>Sesamum</taxon>
    </lineage>
</organism>
<name>A0AAE1XI42_9LAMI</name>
<comment type="caution">
    <text evidence="2">The sequence shown here is derived from an EMBL/GenBank/DDBJ whole genome shotgun (WGS) entry which is preliminary data.</text>
</comment>
<evidence type="ECO:0000256" key="1">
    <source>
        <dbReference type="SAM" id="MobiDB-lite"/>
    </source>
</evidence>
<evidence type="ECO:0000313" key="2">
    <source>
        <dbReference type="EMBL" id="KAK4412380.1"/>
    </source>
</evidence>
<reference evidence="2" key="2">
    <citation type="journal article" date="2024" name="Plant">
        <title>Genomic evolution and insights into agronomic trait innovations of Sesamum species.</title>
        <authorList>
            <person name="Miao H."/>
            <person name="Wang L."/>
            <person name="Qu L."/>
            <person name="Liu H."/>
            <person name="Sun Y."/>
            <person name="Le M."/>
            <person name="Wang Q."/>
            <person name="Wei S."/>
            <person name="Zheng Y."/>
            <person name="Lin W."/>
            <person name="Duan Y."/>
            <person name="Cao H."/>
            <person name="Xiong S."/>
            <person name="Wang X."/>
            <person name="Wei L."/>
            <person name="Li C."/>
            <person name="Ma Q."/>
            <person name="Ju M."/>
            <person name="Zhao R."/>
            <person name="Li G."/>
            <person name="Mu C."/>
            <person name="Tian Q."/>
            <person name="Mei H."/>
            <person name="Zhang T."/>
            <person name="Gao T."/>
            <person name="Zhang H."/>
        </authorList>
    </citation>
    <scope>NUCLEOTIDE SEQUENCE</scope>
    <source>
        <strain evidence="2">3651</strain>
    </source>
</reference>
<sequence>MERRWWCVGLRRRLRGSAGAVVLSTVAGGCISVGGRDEGVVARENIPTSFPATVRVGGIEGTWVREKGSSGVSTLEGGVGKSSFRNKVGLCYQAEFQNLDVEPNQPNQPNQSNLPSQPVQSNMHESVMTEPNMSNLNRLTNIKNGPISTGLVLQEPVVINSGFVRPVVNLSAVNEGNRVTGDSISEVSAWGNPHLNLGIPSASLVEGVNAGGPDVQCSTKEGAPIGGFFYSVF</sequence>
<feature type="region of interest" description="Disordered" evidence="1">
    <location>
        <begin position="101"/>
        <end position="125"/>
    </location>
</feature>
<dbReference type="Proteomes" id="UP001293254">
    <property type="component" value="Unassembled WGS sequence"/>
</dbReference>